<keyword evidence="2" id="KW-0472">Membrane</keyword>
<feature type="transmembrane region" description="Helical" evidence="2">
    <location>
        <begin position="199"/>
        <end position="218"/>
    </location>
</feature>
<evidence type="ECO:0000313" key="4">
    <source>
        <dbReference type="EMBL" id="PWT49673.1"/>
    </source>
</evidence>
<feature type="transmembrane region" description="Helical" evidence="2">
    <location>
        <begin position="111"/>
        <end position="129"/>
    </location>
</feature>
<dbReference type="InterPro" id="IPR003675">
    <property type="entry name" value="Rce1/LyrA-like_dom"/>
</dbReference>
<feature type="domain" description="CAAX prenyl protease 2/Lysostaphin resistance protein A-like" evidence="3">
    <location>
        <begin position="111"/>
        <end position="208"/>
    </location>
</feature>
<feature type="transmembrane region" description="Helical" evidence="2">
    <location>
        <begin position="167"/>
        <end position="192"/>
    </location>
</feature>
<evidence type="ECO:0000256" key="1">
    <source>
        <dbReference type="ARBA" id="ARBA00009067"/>
    </source>
</evidence>
<dbReference type="AlphaFoldDB" id="A0A317GK42"/>
<feature type="transmembrane region" description="Helical" evidence="2">
    <location>
        <begin position="141"/>
        <end position="161"/>
    </location>
</feature>
<dbReference type="PANTHER" id="PTHR36435">
    <property type="entry name" value="SLR1288 PROTEIN"/>
    <property type="match status" value="1"/>
</dbReference>
<evidence type="ECO:0000256" key="2">
    <source>
        <dbReference type="SAM" id="Phobius"/>
    </source>
</evidence>
<feature type="transmembrane region" description="Helical" evidence="2">
    <location>
        <begin position="80"/>
        <end position="99"/>
    </location>
</feature>
<gene>
    <name evidence="4" type="ORF">DKZ23_00235</name>
</gene>
<protein>
    <recommendedName>
        <fullName evidence="3">CAAX prenyl protease 2/Lysostaphin resistance protein A-like domain-containing protein</fullName>
    </recommendedName>
</protein>
<name>A0A317GK42_LIMRT</name>
<feature type="transmembrane region" description="Helical" evidence="2">
    <location>
        <begin position="224"/>
        <end position="247"/>
    </location>
</feature>
<comment type="similarity">
    <text evidence="1">Belongs to the UPF0177 family.</text>
</comment>
<accession>A0A317GK42</accession>
<dbReference type="Pfam" id="PF02517">
    <property type="entry name" value="Rce1-like"/>
    <property type="match status" value="1"/>
</dbReference>
<dbReference type="GO" id="GO:0080120">
    <property type="term" value="P:CAAX-box protein maturation"/>
    <property type="evidence" value="ECO:0007669"/>
    <property type="project" value="UniProtKB-ARBA"/>
</dbReference>
<dbReference type="PANTHER" id="PTHR36435:SF1">
    <property type="entry name" value="CAAX AMINO TERMINAL PROTEASE FAMILY PROTEIN"/>
    <property type="match status" value="1"/>
</dbReference>
<feature type="transmembrane region" description="Helical" evidence="2">
    <location>
        <begin position="39"/>
        <end position="59"/>
    </location>
</feature>
<keyword evidence="2" id="KW-0812">Transmembrane</keyword>
<dbReference type="RefSeq" id="WP_134906539.1">
    <property type="nucleotide sequence ID" value="NZ_JAJAOX010000001.1"/>
</dbReference>
<dbReference type="Proteomes" id="UP000245866">
    <property type="component" value="Unassembled WGS sequence"/>
</dbReference>
<dbReference type="InterPro" id="IPR052710">
    <property type="entry name" value="CAAX_protease"/>
</dbReference>
<keyword evidence="2" id="KW-1133">Transmembrane helix</keyword>
<dbReference type="GO" id="GO:0004175">
    <property type="term" value="F:endopeptidase activity"/>
    <property type="evidence" value="ECO:0007669"/>
    <property type="project" value="UniProtKB-ARBA"/>
</dbReference>
<sequence>MQKYIKAIIMIVVILALMVGGQVAPLAVADQLNLSENAAIITMTITYPIIVIGGGYLLNRFLFHQRLPLIRKWHFQWWPIAYAILADVLIYLVSWVVRTGFHSSVTTMNDWWLQLTFTVISAPLVEEYTFRGYIFGALDSIFNQTATIWITSFIFGLIHLSSLGKAAWYNAVFLMVAYTAMGMFFTLVAVAAQSMWASFTAHVVNNLLIYVVGIWAAVSNSSSMLWRSLTGTLVGMGITAFLIYRFIIRRKNDTQPK</sequence>
<reference evidence="4 5" key="1">
    <citation type="journal article" date="2018" name="Front. Microbiol.">
        <title>Comparative Genomics of the Herbivore Gut Symbiont Lactobacillus reuteri Reveals Genetic Diversity and Lifestyle Adaptation.</title>
        <authorList>
            <person name="Zhao J."/>
        </authorList>
    </citation>
    <scope>NUCLEOTIDE SEQUENCE [LARGE SCALE GENOMIC DNA]</scope>
    <source>
        <strain evidence="4 5">LR12</strain>
    </source>
</reference>
<proteinExistence type="inferred from homology"/>
<comment type="caution">
    <text evidence="4">The sequence shown here is derived from an EMBL/GenBank/DDBJ whole genome shotgun (WGS) entry which is preliminary data.</text>
</comment>
<evidence type="ECO:0000259" key="3">
    <source>
        <dbReference type="Pfam" id="PF02517"/>
    </source>
</evidence>
<evidence type="ECO:0000313" key="5">
    <source>
        <dbReference type="Proteomes" id="UP000245866"/>
    </source>
</evidence>
<organism evidence="4 5">
    <name type="scientific">Limosilactobacillus reuteri</name>
    <name type="common">Lactobacillus reuteri</name>
    <dbReference type="NCBI Taxonomy" id="1598"/>
    <lineage>
        <taxon>Bacteria</taxon>
        <taxon>Bacillati</taxon>
        <taxon>Bacillota</taxon>
        <taxon>Bacilli</taxon>
        <taxon>Lactobacillales</taxon>
        <taxon>Lactobacillaceae</taxon>
        <taxon>Limosilactobacillus</taxon>
    </lineage>
</organism>
<dbReference type="EMBL" id="QGHS01000001">
    <property type="protein sequence ID" value="PWT49673.1"/>
    <property type="molecule type" value="Genomic_DNA"/>
</dbReference>